<dbReference type="AlphaFoldDB" id="A0A9N7QRG3"/>
<gene>
    <name evidence="1" type="ORF">NJB1907Z4_P0720</name>
</gene>
<proteinExistence type="predicted"/>
<protein>
    <submittedName>
        <fullName evidence="1">Uncharacterized protein</fullName>
    </submittedName>
</protein>
<evidence type="ECO:0000313" key="2">
    <source>
        <dbReference type="Proteomes" id="UP001058626"/>
    </source>
</evidence>
<dbReference type="EMBL" id="AP026368">
    <property type="protein sequence ID" value="BDN85420.1"/>
    <property type="molecule type" value="Genomic_DNA"/>
</dbReference>
<geneLocation type="plasmid" evidence="1 2">
    <name>pMUM005</name>
</geneLocation>
<organism evidence="1 2">
    <name type="scientific">Mycobacterium pseudoshottsii</name>
    <dbReference type="NCBI Taxonomy" id="265949"/>
    <lineage>
        <taxon>Bacteria</taxon>
        <taxon>Bacillati</taxon>
        <taxon>Actinomycetota</taxon>
        <taxon>Actinomycetes</taxon>
        <taxon>Mycobacteriales</taxon>
        <taxon>Mycobacteriaceae</taxon>
        <taxon>Mycobacterium</taxon>
        <taxon>Mycobacterium ulcerans group</taxon>
    </lineage>
</organism>
<reference evidence="1" key="1">
    <citation type="submission" date="2022-06" db="EMBL/GenBank/DDBJ databases">
        <title>Complete genome sequence of Mycobacterium pseudoshottsii NJB1907-Z4.</title>
        <authorList>
            <person name="Komine T."/>
            <person name="Fukano H."/>
            <person name="Wada S."/>
        </authorList>
    </citation>
    <scope>NUCLEOTIDE SEQUENCE</scope>
    <source>
        <strain evidence="1">NJB1907-Z4</strain>
        <plasmid evidence="1">pMUM005</plasmid>
    </source>
</reference>
<name>A0A9N7QRG3_9MYCO</name>
<dbReference type="Proteomes" id="UP001058626">
    <property type="component" value="Plasmid pMUM005"/>
</dbReference>
<accession>A0A9N7QRG3</accession>
<keyword evidence="2" id="KW-1185">Reference proteome</keyword>
<evidence type="ECO:0000313" key="1">
    <source>
        <dbReference type="EMBL" id="BDN85420.1"/>
    </source>
</evidence>
<sequence length="109" mass="11231">MPPAALRPHTGTIEDALAAVRELSFVLEGLAGAAVADESLVDVGMLGALVSTVQSQAGDLSQQLRDLPSRCANQGAQEVAGGYARAAATAYGVVLQRITTANEQLRQRG</sequence>
<keyword evidence="1" id="KW-0614">Plasmid</keyword>